<dbReference type="OrthoDB" id="7375127at2"/>
<dbReference type="RefSeq" id="WP_012876190.1">
    <property type="nucleotide sequence ID" value="NC_013526.1"/>
</dbReference>
<dbReference type="Gene3D" id="3.20.20.210">
    <property type="match status" value="1"/>
</dbReference>
<dbReference type="GO" id="GO:0006779">
    <property type="term" value="P:porphyrin-containing compound biosynthetic process"/>
    <property type="evidence" value="ECO:0007669"/>
    <property type="project" value="InterPro"/>
</dbReference>
<protein>
    <submittedName>
        <fullName evidence="2">Uroporphyrinogen decarboxylase (URO-D)</fullName>
    </submittedName>
</protein>
<dbReference type="InterPro" id="IPR000257">
    <property type="entry name" value="Uroporphyrinogen_deCOase"/>
</dbReference>
<reference evidence="3" key="1">
    <citation type="journal article" date="2010" name="Stand. Genomic Sci.">
        <title>Complete genome sequence of 'Thermobaculum terrenum' type strain (YNP1).</title>
        <authorList>
            <person name="Kiss H."/>
            <person name="Cleland D."/>
            <person name="Lapidus A."/>
            <person name="Lucas S."/>
            <person name="Glavina Del Rio T."/>
            <person name="Nolan M."/>
            <person name="Tice H."/>
            <person name="Han C."/>
            <person name="Goodwin L."/>
            <person name="Pitluck S."/>
            <person name="Liolios K."/>
            <person name="Ivanova N."/>
            <person name="Mavromatis K."/>
            <person name="Ovchinnikova G."/>
            <person name="Pati A."/>
            <person name="Chen A."/>
            <person name="Palaniappan K."/>
            <person name="Land M."/>
            <person name="Hauser L."/>
            <person name="Chang Y."/>
            <person name="Jeffries C."/>
            <person name="Lu M."/>
            <person name="Brettin T."/>
            <person name="Detter J."/>
            <person name="Goker M."/>
            <person name="Tindall B."/>
            <person name="Beck B."/>
            <person name="McDermott T."/>
            <person name="Woyke T."/>
            <person name="Bristow J."/>
            <person name="Eisen J."/>
            <person name="Markowitz V."/>
            <person name="Hugenholtz P."/>
            <person name="Kyrpides N."/>
            <person name="Klenk H."/>
            <person name="Cheng J."/>
        </authorList>
    </citation>
    <scope>NUCLEOTIDE SEQUENCE [LARGE SCALE GENOMIC DNA]</scope>
    <source>
        <strain evidence="3">ATCC BAA-798 / YNP1</strain>
    </source>
</reference>
<gene>
    <name evidence="2" type="ordered locus">Tter_2260</name>
</gene>
<feature type="domain" description="Uroporphyrinogen decarboxylase (URO-D)" evidence="1">
    <location>
        <begin position="27"/>
        <end position="327"/>
    </location>
</feature>
<dbReference type="Proteomes" id="UP000000323">
    <property type="component" value="Chromosome 2"/>
</dbReference>
<dbReference type="KEGG" id="ttr:Tter_2260"/>
<dbReference type="eggNOG" id="COG0407">
    <property type="taxonomic scope" value="Bacteria"/>
</dbReference>
<dbReference type="GO" id="GO:0004853">
    <property type="term" value="F:uroporphyrinogen decarboxylase activity"/>
    <property type="evidence" value="ECO:0007669"/>
    <property type="project" value="InterPro"/>
</dbReference>
<dbReference type="SUPFAM" id="SSF51726">
    <property type="entry name" value="UROD/MetE-like"/>
    <property type="match status" value="1"/>
</dbReference>
<dbReference type="Pfam" id="PF01208">
    <property type="entry name" value="URO-D"/>
    <property type="match status" value="1"/>
</dbReference>
<evidence type="ECO:0000313" key="2">
    <source>
        <dbReference type="EMBL" id="ACZ43159.1"/>
    </source>
</evidence>
<dbReference type="PANTHER" id="PTHR47099">
    <property type="entry name" value="METHYLCOBAMIDE:COM METHYLTRANSFERASE MTBA"/>
    <property type="match status" value="1"/>
</dbReference>
<dbReference type="STRING" id="525904.Tter_2260"/>
<keyword evidence="3" id="KW-1185">Reference proteome</keyword>
<accession>D1CHD8</accession>
<dbReference type="InterPro" id="IPR052024">
    <property type="entry name" value="Methanogen_methyltrans"/>
</dbReference>
<name>D1CHD8_THET1</name>
<dbReference type="PANTHER" id="PTHR47099:SF1">
    <property type="entry name" value="METHYLCOBAMIDE:COM METHYLTRANSFERASE MTBA"/>
    <property type="match status" value="1"/>
</dbReference>
<dbReference type="HOGENOM" id="CLU_040933_1_0_0"/>
<organism evidence="2 3">
    <name type="scientific">Thermobaculum terrenum (strain ATCC BAA-798 / CCMEE 7001 / YNP1)</name>
    <dbReference type="NCBI Taxonomy" id="525904"/>
    <lineage>
        <taxon>Bacteria</taxon>
        <taxon>Bacillati</taxon>
        <taxon>Chloroflexota</taxon>
        <taxon>Chloroflexia</taxon>
        <taxon>Candidatus Thermobaculales</taxon>
        <taxon>Candidatus Thermobaculaceae</taxon>
        <taxon>Thermobaculum</taxon>
    </lineage>
</organism>
<evidence type="ECO:0000313" key="3">
    <source>
        <dbReference type="Proteomes" id="UP000000323"/>
    </source>
</evidence>
<dbReference type="EMBL" id="CP001826">
    <property type="protein sequence ID" value="ACZ43159.1"/>
    <property type="molecule type" value="Genomic_DNA"/>
</dbReference>
<sequence length="330" mass="36922">MAQSKWDRVSAALEGGRPDKVPLTFWMHFPEVDRSARGLVRATLDLYRRYDLDLIKVMFRSSFGLEDWGVHFGSYHPTRGSWQTEEYVVHTPEDWGTIEVLPPDRGVLGEQLEVLSQLRKEVGPDVPVLATLFSPSMLAVRLSGRARFLEHWRTHRDDVERALKVIGETVMAFGLACLRAGADGIFYAIELGSGRAMPHEEYSAIGERYDRPILAEIHERSRLTMLHLHGEDLAFSELVNYPSHVVNWYDRCAGPSLRDARAVTSKCLAAGIDHERTLMLDTPEEIASEVRAAVAEVDGRGLILAPGCGIPITVPERSLRALVEARNSLA</sequence>
<dbReference type="InterPro" id="IPR038071">
    <property type="entry name" value="UROD/MetE-like_sf"/>
</dbReference>
<dbReference type="AlphaFoldDB" id="D1CHD8"/>
<evidence type="ECO:0000259" key="1">
    <source>
        <dbReference type="Pfam" id="PF01208"/>
    </source>
</evidence>
<proteinExistence type="predicted"/>